<keyword evidence="5" id="KW-0169">Cobalamin biosynthesis</keyword>
<feature type="region of interest" description="Disordered" evidence="10">
    <location>
        <begin position="338"/>
        <end position="361"/>
    </location>
</feature>
<dbReference type="RefSeq" id="WP_200387692.1">
    <property type="nucleotide sequence ID" value="NZ_NRSD01000008.1"/>
</dbReference>
<dbReference type="InterPro" id="IPR015424">
    <property type="entry name" value="PyrdxlP-dep_Trfase"/>
</dbReference>
<dbReference type="PANTHER" id="PTHR42885">
    <property type="entry name" value="HISTIDINOL-PHOSPHATE AMINOTRANSFERASE-RELATED"/>
    <property type="match status" value="1"/>
</dbReference>
<comment type="pathway">
    <text evidence="3">Cofactor biosynthesis; adenosylcobalamin biosynthesis.</text>
</comment>
<reference evidence="12 13" key="1">
    <citation type="journal article" date="2020" name="Microorganisms">
        <title>Osmotic Adaptation and Compatible Solute Biosynthesis of Phototrophic Bacteria as Revealed from Genome Analyses.</title>
        <authorList>
            <person name="Imhoff J.F."/>
            <person name="Rahn T."/>
            <person name="Kunzel S."/>
            <person name="Keller A."/>
            <person name="Neulinger S.C."/>
        </authorList>
    </citation>
    <scope>NUCLEOTIDE SEQUENCE [LARGE SCALE GENOMIC DNA]</scope>
    <source>
        <strain evidence="12 13">DSM 21303</strain>
    </source>
</reference>
<dbReference type="Gene3D" id="3.40.640.10">
    <property type="entry name" value="Type I PLP-dependent aspartate aminotransferase-like (Major domain)"/>
    <property type="match status" value="1"/>
</dbReference>
<dbReference type="EMBL" id="NRSD01000008">
    <property type="protein sequence ID" value="MBK1644884.1"/>
    <property type="molecule type" value="Genomic_DNA"/>
</dbReference>
<dbReference type="AlphaFoldDB" id="A0A9X1B8G5"/>
<evidence type="ECO:0000256" key="1">
    <source>
        <dbReference type="ARBA" id="ARBA00001933"/>
    </source>
</evidence>
<dbReference type="CDD" id="cd00609">
    <property type="entry name" value="AAT_like"/>
    <property type="match status" value="1"/>
</dbReference>
<protein>
    <recommendedName>
        <fullName evidence="4">threonine-phosphate decarboxylase</fullName>
        <ecNumber evidence="4">4.1.1.81</ecNumber>
    </recommendedName>
    <alternativeName>
        <fullName evidence="8">L-threonine-O-3-phosphate decarboxylase</fullName>
    </alternativeName>
</protein>
<evidence type="ECO:0000256" key="4">
    <source>
        <dbReference type="ARBA" id="ARBA00012285"/>
    </source>
</evidence>
<dbReference type="PANTHER" id="PTHR42885:SF1">
    <property type="entry name" value="THREONINE-PHOSPHATE DECARBOXYLASE"/>
    <property type="match status" value="1"/>
</dbReference>
<dbReference type="Pfam" id="PF00155">
    <property type="entry name" value="Aminotran_1_2"/>
    <property type="match status" value="1"/>
</dbReference>
<accession>A0A9X1B8G5</accession>
<organism evidence="12 13">
    <name type="scientific">Thiocapsa imhoffii</name>
    <dbReference type="NCBI Taxonomy" id="382777"/>
    <lineage>
        <taxon>Bacteria</taxon>
        <taxon>Pseudomonadati</taxon>
        <taxon>Pseudomonadota</taxon>
        <taxon>Gammaproteobacteria</taxon>
        <taxon>Chromatiales</taxon>
        <taxon>Chromatiaceae</taxon>
        <taxon>Thiocapsa</taxon>
    </lineage>
</organism>
<keyword evidence="7" id="KW-0456">Lyase</keyword>
<feature type="domain" description="Aminotransferase class I/classII large" evidence="11">
    <location>
        <begin position="54"/>
        <end position="332"/>
    </location>
</feature>
<evidence type="ECO:0000256" key="8">
    <source>
        <dbReference type="ARBA" id="ARBA00029996"/>
    </source>
</evidence>
<dbReference type="Gene3D" id="3.90.1150.10">
    <property type="entry name" value="Aspartate Aminotransferase, domain 1"/>
    <property type="match status" value="1"/>
</dbReference>
<evidence type="ECO:0000256" key="3">
    <source>
        <dbReference type="ARBA" id="ARBA00004953"/>
    </source>
</evidence>
<evidence type="ECO:0000313" key="12">
    <source>
        <dbReference type="EMBL" id="MBK1644884.1"/>
    </source>
</evidence>
<dbReference type="InterPro" id="IPR004838">
    <property type="entry name" value="NHTrfase_class1_PyrdxlP-BS"/>
</dbReference>
<sequence>MSALVHGGNLREAAEIVAIPLADWLDLSTGINPDGWPVPALPAAVWNRLPQEDDGLNEAAASYYGTDELLPVAGSQAAIQMLPRLRQRARVGVPEVGYQEHAQAWQAAGHELVRLRDGDPHQPLDGSCEHLGVAGLDVLVVINPTNPTGRRWPVTQLLEWHAQLAARGGWLLVDEAFIDPRPGDSLAPYTGRPGLILLRSLGKFFGLAGARVGFVLATGDVRRALRGSLGPWALAGPSRQIAQGALRDRDWQEAARGRLVSQSVRLAALLRRRGLDPQGGTELFQWVCTDEAVRLQMGLAEQGIWVRRFTHPVSLRFGLPGAQADWDRLAAALERLTGHGSEGRSATDSLHLQRGGPGPHR</sequence>
<dbReference type="InterPro" id="IPR005860">
    <property type="entry name" value="CobD"/>
</dbReference>
<evidence type="ECO:0000313" key="13">
    <source>
        <dbReference type="Proteomes" id="UP001138802"/>
    </source>
</evidence>
<name>A0A9X1B8G5_9GAMM</name>
<keyword evidence="6" id="KW-0663">Pyridoxal phosphate</keyword>
<evidence type="ECO:0000259" key="11">
    <source>
        <dbReference type="Pfam" id="PF00155"/>
    </source>
</evidence>
<dbReference type="EC" id="4.1.1.81" evidence="4"/>
<dbReference type="PROSITE" id="PS00105">
    <property type="entry name" value="AA_TRANSFER_CLASS_1"/>
    <property type="match status" value="1"/>
</dbReference>
<dbReference type="GO" id="GO:0048472">
    <property type="term" value="F:threonine-phosphate decarboxylase activity"/>
    <property type="evidence" value="ECO:0007669"/>
    <property type="project" value="UniProtKB-EC"/>
</dbReference>
<dbReference type="InterPro" id="IPR015421">
    <property type="entry name" value="PyrdxlP-dep_Trfase_major"/>
</dbReference>
<proteinExistence type="predicted"/>
<evidence type="ECO:0000256" key="7">
    <source>
        <dbReference type="ARBA" id="ARBA00023239"/>
    </source>
</evidence>
<dbReference type="SUPFAM" id="SSF53383">
    <property type="entry name" value="PLP-dependent transferases"/>
    <property type="match status" value="1"/>
</dbReference>
<evidence type="ECO:0000256" key="6">
    <source>
        <dbReference type="ARBA" id="ARBA00022898"/>
    </source>
</evidence>
<dbReference type="GO" id="GO:0030170">
    <property type="term" value="F:pyridoxal phosphate binding"/>
    <property type="evidence" value="ECO:0007669"/>
    <property type="project" value="InterPro"/>
</dbReference>
<evidence type="ECO:0000256" key="2">
    <source>
        <dbReference type="ARBA" id="ARBA00003444"/>
    </source>
</evidence>
<evidence type="ECO:0000256" key="5">
    <source>
        <dbReference type="ARBA" id="ARBA00022573"/>
    </source>
</evidence>
<dbReference type="NCBIfam" id="TIGR01140">
    <property type="entry name" value="L_thr_O3P_dcar"/>
    <property type="match status" value="1"/>
</dbReference>
<keyword evidence="13" id="KW-1185">Reference proteome</keyword>
<comment type="caution">
    <text evidence="12">The sequence shown here is derived from an EMBL/GenBank/DDBJ whole genome shotgun (WGS) entry which is preliminary data.</text>
</comment>
<dbReference type="InterPro" id="IPR015422">
    <property type="entry name" value="PyrdxlP-dep_Trfase_small"/>
</dbReference>
<comment type="function">
    <text evidence="2">Decarboxylates L-threonine-O-3-phosphate to yield (R)-1-amino-2-propanol O-2-phosphate, the precursor for the linkage between the nucleotide loop and the corrin ring in cobalamin.</text>
</comment>
<comment type="cofactor">
    <cofactor evidence="1">
        <name>pyridoxal 5'-phosphate</name>
        <dbReference type="ChEBI" id="CHEBI:597326"/>
    </cofactor>
</comment>
<dbReference type="InterPro" id="IPR004839">
    <property type="entry name" value="Aminotransferase_I/II_large"/>
</dbReference>
<dbReference type="Proteomes" id="UP001138802">
    <property type="component" value="Unassembled WGS sequence"/>
</dbReference>
<comment type="catalytic activity">
    <reaction evidence="9">
        <text>O-phospho-L-threonine + H(+) = (R)-1-aminopropan-2-yl phosphate + CO2</text>
        <dbReference type="Rhea" id="RHEA:11492"/>
        <dbReference type="ChEBI" id="CHEBI:15378"/>
        <dbReference type="ChEBI" id="CHEBI:16526"/>
        <dbReference type="ChEBI" id="CHEBI:58563"/>
        <dbReference type="ChEBI" id="CHEBI:58675"/>
        <dbReference type="EC" id="4.1.1.81"/>
    </reaction>
</comment>
<dbReference type="GO" id="GO:0009236">
    <property type="term" value="P:cobalamin biosynthetic process"/>
    <property type="evidence" value="ECO:0007669"/>
    <property type="project" value="UniProtKB-KW"/>
</dbReference>
<evidence type="ECO:0000256" key="10">
    <source>
        <dbReference type="SAM" id="MobiDB-lite"/>
    </source>
</evidence>
<gene>
    <name evidence="12" type="ORF">CKO25_09525</name>
</gene>
<evidence type="ECO:0000256" key="9">
    <source>
        <dbReference type="ARBA" id="ARBA00048531"/>
    </source>
</evidence>